<dbReference type="InterPro" id="IPR001356">
    <property type="entry name" value="HD"/>
</dbReference>
<dbReference type="InterPro" id="IPR017970">
    <property type="entry name" value="Homeobox_CS"/>
</dbReference>
<sequence>MESACNTKLALGLGFHRDPDIPSGTKKNQRRPLHQLDGDPLPSLSLGLPEAARHLCVPKVDTGMMTAARELNQETLSYSNCSSSPKRSQIRDEGPEFERNKVTTMMMMISDDDEDCSTPRKKLRLSKEQVSVLEDSFTSQSTLNQKQKEDLARQLNLRPRQVEVWFQNRRARIKLKQTEMDCETLKRRCETLEEENMRLQEELNELRSQTHKAAAAAANSPFLMQVRPVAAASYTVMCPSCKIRLVRSTTENLPKSFLSMSRPRLCDIQFSNPSAAC</sequence>
<evidence type="ECO:0000256" key="6">
    <source>
        <dbReference type="ARBA" id="ARBA00023163"/>
    </source>
</evidence>
<dbReference type="CDD" id="cd00086">
    <property type="entry name" value="homeodomain"/>
    <property type="match status" value="1"/>
</dbReference>
<dbReference type="Gene3D" id="1.10.10.60">
    <property type="entry name" value="Homeodomain-like"/>
    <property type="match status" value="1"/>
</dbReference>
<dbReference type="InterPro" id="IPR003106">
    <property type="entry name" value="Leu_zip_homeo"/>
</dbReference>
<evidence type="ECO:0000256" key="8">
    <source>
        <dbReference type="PROSITE-ProRule" id="PRU00108"/>
    </source>
</evidence>
<feature type="DNA-binding region" description="Homeobox" evidence="8">
    <location>
        <begin position="118"/>
        <end position="177"/>
    </location>
</feature>
<evidence type="ECO:0000256" key="4">
    <source>
        <dbReference type="ARBA" id="ARBA00023125"/>
    </source>
</evidence>
<dbReference type="PROSITE" id="PS50071">
    <property type="entry name" value="HOMEOBOX_2"/>
    <property type="match status" value="1"/>
</dbReference>
<evidence type="ECO:0000256" key="5">
    <source>
        <dbReference type="ARBA" id="ARBA00023155"/>
    </source>
</evidence>
<evidence type="ECO:0000313" key="13">
    <source>
        <dbReference type="EMBL" id="KAK4787180.1"/>
    </source>
</evidence>
<dbReference type="CDD" id="cd14686">
    <property type="entry name" value="bZIP"/>
    <property type="match status" value="1"/>
</dbReference>
<dbReference type="GO" id="GO:0000981">
    <property type="term" value="F:DNA-binding transcription factor activity, RNA polymerase II-specific"/>
    <property type="evidence" value="ECO:0007669"/>
    <property type="project" value="InterPro"/>
</dbReference>
<comment type="similarity">
    <text evidence="2">Belongs to the HD-ZIP homeobox family. Class II subfamily.</text>
</comment>
<dbReference type="PANTHER" id="PTHR45714:SF72">
    <property type="entry name" value="HOMEOBOX-LEUCINE ZIPPER PROTEIN HOX26-RELATED"/>
    <property type="match status" value="1"/>
</dbReference>
<keyword evidence="14" id="KW-1185">Reference proteome</keyword>
<evidence type="ECO:0000256" key="1">
    <source>
        <dbReference type="ARBA" id="ARBA00004123"/>
    </source>
</evidence>
<dbReference type="GO" id="GO:0005634">
    <property type="term" value="C:nucleus"/>
    <property type="evidence" value="ECO:0007669"/>
    <property type="project" value="UniProtKB-SubCell"/>
</dbReference>
<evidence type="ECO:0000259" key="12">
    <source>
        <dbReference type="PROSITE" id="PS50071"/>
    </source>
</evidence>
<feature type="coiled-coil region" evidence="10">
    <location>
        <begin position="168"/>
        <end position="216"/>
    </location>
</feature>
<comment type="caution">
    <text evidence="13">The sequence shown here is derived from an EMBL/GenBank/DDBJ whole genome shotgun (WGS) entry which is preliminary data.</text>
</comment>
<evidence type="ECO:0000256" key="3">
    <source>
        <dbReference type="ARBA" id="ARBA00023015"/>
    </source>
</evidence>
<evidence type="ECO:0000313" key="14">
    <source>
        <dbReference type="Proteomes" id="UP001346149"/>
    </source>
</evidence>
<protein>
    <recommendedName>
        <fullName evidence="12">Homeobox domain-containing protein</fullName>
    </recommendedName>
</protein>
<dbReference type="SMART" id="SM00389">
    <property type="entry name" value="HOX"/>
    <property type="match status" value="1"/>
</dbReference>
<feature type="region of interest" description="Disordered" evidence="11">
    <location>
        <begin position="15"/>
        <end position="39"/>
    </location>
</feature>
<dbReference type="InterPro" id="IPR009057">
    <property type="entry name" value="Homeodomain-like_sf"/>
</dbReference>
<dbReference type="Proteomes" id="UP001346149">
    <property type="component" value="Unassembled WGS sequence"/>
</dbReference>
<dbReference type="AlphaFoldDB" id="A0AAN7LT62"/>
<keyword evidence="6" id="KW-0804">Transcription</keyword>
<evidence type="ECO:0000256" key="2">
    <source>
        <dbReference type="ARBA" id="ARBA00006074"/>
    </source>
</evidence>
<evidence type="ECO:0000256" key="10">
    <source>
        <dbReference type="SAM" id="Coils"/>
    </source>
</evidence>
<accession>A0AAN7LT62</accession>
<comment type="subcellular location">
    <subcellularLocation>
        <location evidence="1 8 9">Nucleus</location>
    </subcellularLocation>
</comment>
<keyword evidence="10" id="KW-0175">Coiled coil</keyword>
<reference evidence="13 14" key="1">
    <citation type="journal article" date="2023" name="Hortic Res">
        <title>Pangenome of water caltrop reveals structural variations and asymmetric subgenome divergence after allopolyploidization.</title>
        <authorList>
            <person name="Zhang X."/>
            <person name="Chen Y."/>
            <person name="Wang L."/>
            <person name="Yuan Y."/>
            <person name="Fang M."/>
            <person name="Shi L."/>
            <person name="Lu R."/>
            <person name="Comes H.P."/>
            <person name="Ma Y."/>
            <person name="Chen Y."/>
            <person name="Huang G."/>
            <person name="Zhou Y."/>
            <person name="Zheng Z."/>
            <person name="Qiu Y."/>
        </authorList>
    </citation>
    <scope>NUCLEOTIDE SEQUENCE [LARGE SCALE GENOMIC DNA]</scope>
    <source>
        <strain evidence="13">F231</strain>
    </source>
</reference>
<dbReference type="EMBL" id="JAXQNO010000012">
    <property type="protein sequence ID" value="KAK4787180.1"/>
    <property type="molecule type" value="Genomic_DNA"/>
</dbReference>
<dbReference type="InterPro" id="IPR050762">
    <property type="entry name" value="HD-ZIP_Homeobox_LZ_Class_II"/>
</dbReference>
<evidence type="ECO:0000256" key="7">
    <source>
        <dbReference type="ARBA" id="ARBA00023242"/>
    </source>
</evidence>
<gene>
    <name evidence="13" type="ORF">SAY86_011013</name>
</gene>
<dbReference type="SUPFAM" id="SSF46689">
    <property type="entry name" value="Homeodomain-like"/>
    <property type="match status" value="1"/>
</dbReference>
<dbReference type="PANTHER" id="PTHR45714">
    <property type="entry name" value="HOMEOBOX-LEUCINE ZIPPER PROTEIN HAT14"/>
    <property type="match status" value="1"/>
</dbReference>
<keyword evidence="5 8" id="KW-0371">Homeobox</keyword>
<dbReference type="GO" id="GO:0043565">
    <property type="term" value="F:sequence-specific DNA binding"/>
    <property type="evidence" value="ECO:0007669"/>
    <property type="project" value="InterPro"/>
</dbReference>
<organism evidence="13 14">
    <name type="scientific">Trapa natans</name>
    <name type="common">Water chestnut</name>
    <dbReference type="NCBI Taxonomy" id="22666"/>
    <lineage>
        <taxon>Eukaryota</taxon>
        <taxon>Viridiplantae</taxon>
        <taxon>Streptophyta</taxon>
        <taxon>Embryophyta</taxon>
        <taxon>Tracheophyta</taxon>
        <taxon>Spermatophyta</taxon>
        <taxon>Magnoliopsida</taxon>
        <taxon>eudicotyledons</taxon>
        <taxon>Gunneridae</taxon>
        <taxon>Pentapetalae</taxon>
        <taxon>rosids</taxon>
        <taxon>malvids</taxon>
        <taxon>Myrtales</taxon>
        <taxon>Lythraceae</taxon>
        <taxon>Trapa</taxon>
    </lineage>
</organism>
<keyword evidence="4 8" id="KW-0238">DNA-binding</keyword>
<evidence type="ECO:0000256" key="11">
    <source>
        <dbReference type="SAM" id="MobiDB-lite"/>
    </source>
</evidence>
<dbReference type="SMART" id="SM00340">
    <property type="entry name" value="HALZ"/>
    <property type="match status" value="1"/>
</dbReference>
<keyword evidence="3" id="KW-0805">Transcription regulation</keyword>
<proteinExistence type="inferred from homology"/>
<dbReference type="FunFam" id="1.10.10.60:FF:000577">
    <property type="entry name" value="Homeobox-leucine zipper protein 18"/>
    <property type="match status" value="1"/>
</dbReference>
<dbReference type="PROSITE" id="PS00027">
    <property type="entry name" value="HOMEOBOX_1"/>
    <property type="match status" value="1"/>
</dbReference>
<evidence type="ECO:0000256" key="9">
    <source>
        <dbReference type="RuleBase" id="RU000682"/>
    </source>
</evidence>
<feature type="domain" description="Homeobox" evidence="12">
    <location>
        <begin position="116"/>
        <end position="176"/>
    </location>
</feature>
<keyword evidence="7 8" id="KW-0539">Nucleus</keyword>
<dbReference type="Pfam" id="PF02183">
    <property type="entry name" value="HALZ"/>
    <property type="match status" value="1"/>
</dbReference>
<name>A0AAN7LT62_TRANT</name>
<dbReference type="Pfam" id="PF00046">
    <property type="entry name" value="Homeodomain"/>
    <property type="match status" value="1"/>
</dbReference>